<keyword evidence="4 7" id="KW-1133">Transmembrane helix</keyword>
<evidence type="ECO:0000256" key="1">
    <source>
        <dbReference type="ARBA" id="ARBA00004141"/>
    </source>
</evidence>
<evidence type="ECO:0000256" key="6">
    <source>
        <dbReference type="SAM" id="Coils"/>
    </source>
</evidence>
<feature type="transmembrane region" description="Helical" evidence="7">
    <location>
        <begin position="206"/>
        <end position="224"/>
    </location>
</feature>
<comment type="subcellular location">
    <subcellularLocation>
        <location evidence="1">Membrane</location>
        <topology evidence="1">Multi-pass membrane protein</topology>
    </subcellularLocation>
</comment>
<dbReference type="AlphaFoldDB" id="A0A1W0ACE9"/>
<evidence type="ECO:0000313" key="11">
    <source>
        <dbReference type="Proteomes" id="UP000243217"/>
    </source>
</evidence>
<evidence type="ECO:0000256" key="8">
    <source>
        <dbReference type="SAM" id="SignalP"/>
    </source>
</evidence>
<feature type="coiled-coil region" evidence="6">
    <location>
        <begin position="425"/>
        <end position="459"/>
    </location>
</feature>
<keyword evidence="5 7" id="KW-0472">Membrane</keyword>
<dbReference type="GO" id="GO:0098703">
    <property type="term" value="P:calcium ion import across plasma membrane"/>
    <property type="evidence" value="ECO:0007669"/>
    <property type="project" value="TreeGrafter"/>
</dbReference>
<keyword evidence="2 7" id="KW-0812">Transmembrane</keyword>
<feature type="transmembrane region" description="Helical" evidence="7">
    <location>
        <begin position="277"/>
        <end position="294"/>
    </location>
</feature>
<proteinExistence type="predicted"/>
<keyword evidence="8" id="KW-0732">Signal</keyword>
<feature type="transmembrane region" description="Helical" evidence="7">
    <location>
        <begin position="98"/>
        <end position="116"/>
    </location>
</feature>
<dbReference type="InterPro" id="IPR024862">
    <property type="entry name" value="TRPV"/>
</dbReference>
<dbReference type="PANTHER" id="PTHR10582">
    <property type="entry name" value="TRANSIENT RECEPTOR POTENTIAL ION CHANNEL PROTEIN"/>
    <property type="match status" value="1"/>
</dbReference>
<evidence type="ECO:0000256" key="4">
    <source>
        <dbReference type="ARBA" id="ARBA00022989"/>
    </source>
</evidence>
<dbReference type="Pfam" id="PF00520">
    <property type="entry name" value="Ion_trans"/>
    <property type="match status" value="1"/>
</dbReference>
<evidence type="ECO:0000256" key="2">
    <source>
        <dbReference type="ARBA" id="ARBA00022692"/>
    </source>
</evidence>
<dbReference type="Proteomes" id="UP000243217">
    <property type="component" value="Unassembled WGS sequence"/>
</dbReference>
<comment type="caution">
    <text evidence="10">The sequence shown here is derived from an EMBL/GenBank/DDBJ whole genome shotgun (WGS) entry which is preliminary data.</text>
</comment>
<reference evidence="10 11" key="1">
    <citation type="journal article" date="2014" name="Genome Biol. Evol.">
        <title>The secreted proteins of Achlya hypogyna and Thraustotheca clavata identify the ancestral oomycete secretome and reveal gene acquisitions by horizontal gene transfer.</title>
        <authorList>
            <person name="Misner I."/>
            <person name="Blouin N."/>
            <person name="Leonard G."/>
            <person name="Richards T.A."/>
            <person name="Lane C.E."/>
        </authorList>
    </citation>
    <scope>NUCLEOTIDE SEQUENCE [LARGE SCALE GENOMIC DNA]</scope>
    <source>
        <strain evidence="10 11">ATCC 34112</strain>
    </source>
</reference>
<organism evidence="10 11">
    <name type="scientific">Thraustotheca clavata</name>
    <dbReference type="NCBI Taxonomy" id="74557"/>
    <lineage>
        <taxon>Eukaryota</taxon>
        <taxon>Sar</taxon>
        <taxon>Stramenopiles</taxon>
        <taxon>Oomycota</taxon>
        <taxon>Saprolegniomycetes</taxon>
        <taxon>Saprolegniales</taxon>
        <taxon>Achlyaceae</taxon>
        <taxon>Thraustotheca</taxon>
    </lineage>
</organism>
<evidence type="ECO:0000259" key="9">
    <source>
        <dbReference type="Pfam" id="PF00520"/>
    </source>
</evidence>
<keyword evidence="3" id="KW-0677">Repeat</keyword>
<feature type="transmembrane region" description="Helical" evidence="7">
    <location>
        <begin position="244"/>
        <end position="265"/>
    </location>
</feature>
<evidence type="ECO:0000256" key="5">
    <source>
        <dbReference type="ARBA" id="ARBA00023136"/>
    </source>
</evidence>
<protein>
    <recommendedName>
        <fullName evidence="9">Ion transport domain-containing protein</fullName>
    </recommendedName>
</protein>
<feature type="signal peptide" evidence="8">
    <location>
        <begin position="1"/>
        <end position="28"/>
    </location>
</feature>
<keyword evidence="6" id="KW-0175">Coiled coil</keyword>
<dbReference type="EMBL" id="JNBS01000059">
    <property type="protein sequence ID" value="OQS07829.1"/>
    <property type="molecule type" value="Genomic_DNA"/>
</dbReference>
<dbReference type="OrthoDB" id="533508at2759"/>
<evidence type="ECO:0000313" key="10">
    <source>
        <dbReference type="EMBL" id="OQS07829.1"/>
    </source>
</evidence>
<evidence type="ECO:0000256" key="3">
    <source>
        <dbReference type="ARBA" id="ARBA00022737"/>
    </source>
</evidence>
<feature type="transmembrane region" description="Helical" evidence="7">
    <location>
        <begin position="66"/>
        <end position="86"/>
    </location>
</feature>
<accession>A0A1W0ACE9</accession>
<keyword evidence="11" id="KW-1185">Reference proteome</keyword>
<dbReference type="PANTHER" id="PTHR10582:SF2">
    <property type="entry name" value="INACTIVE"/>
    <property type="match status" value="1"/>
</dbReference>
<feature type="transmembrane region" description="Helical" evidence="7">
    <location>
        <begin position="39"/>
        <end position="59"/>
    </location>
</feature>
<sequence length="525" mass="60596">MYLQQLALYCMLLMTMLLSVSMSREASGAETNPKFPYQLMVWLYIGSMLCVVYMALFWYKTSTSRMWTGCTLLILIAWYVILQFLYGGIESWMENNSLWFVRMNNIVLAPIAFYVLTKEIEEWVPELSTFCDAKNWSSKLLRGIVYYLILIPMFVVLNFLLRPFTSTGKADYYSSAFNHIQIPTYVGVLFYVVNEFTAITTGDAQIYLGIVLSFILWFLSLEYLEVHPTIGYLLPMMRAMAVDMKRFLIFYAPFQCAYTSAYYFLFQGRNEPTYNTIGEAFITTFLVVLGQIDLDPFNTLSGASYVAGYIILLTHATLVIVMLLNVIVAMMSKTMEDSFEQSKMKAIVSFAVCVLRCEKTAGLNRITVEAAKKILKHLDNRIKQKDSETEDEELEDYDINFSYRPDDDDFQLKELSTDDRIDSLEEKLNDRIKGLEKKLDATEATLKQLSLKIAVVELNKCKTTISEIVKLYCDDKTFDITDTPLYLILNAKPKPSNNIEPRRLLAHYAMEKVVHLKWEVRDETI</sequence>
<feature type="domain" description="Ion transport" evidence="9">
    <location>
        <begin position="139"/>
        <end position="340"/>
    </location>
</feature>
<feature type="transmembrane region" description="Helical" evidence="7">
    <location>
        <begin position="306"/>
        <end position="328"/>
    </location>
</feature>
<dbReference type="InterPro" id="IPR005821">
    <property type="entry name" value="Ion_trans_dom"/>
</dbReference>
<name>A0A1W0ACE9_9STRA</name>
<evidence type="ECO:0000256" key="7">
    <source>
        <dbReference type="SAM" id="Phobius"/>
    </source>
</evidence>
<dbReference type="GO" id="GO:0005886">
    <property type="term" value="C:plasma membrane"/>
    <property type="evidence" value="ECO:0007669"/>
    <property type="project" value="TreeGrafter"/>
</dbReference>
<feature type="transmembrane region" description="Helical" evidence="7">
    <location>
        <begin position="176"/>
        <end position="194"/>
    </location>
</feature>
<feature type="chain" id="PRO_5012596584" description="Ion transport domain-containing protein" evidence="8">
    <location>
        <begin position="29"/>
        <end position="525"/>
    </location>
</feature>
<feature type="coiled-coil region" evidence="6">
    <location>
        <begin position="368"/>
        <end position="395"/>
    </location>
</feature>
<dbReference type="GO" id="GO:0005216">
    <property type="term" value="F:monoatomic ion channel activity"/>
    <property type="evidence" value="ECO:0007669"/>
    <property type="project" value="InterPro"/>
</dbReference>
<feature type="transmembrane region" description="Helical" evidence="7">
    <location>
        <begin position="144"/>
        <end position="164"/>
    </location>
</feature>
<gene>
    <name evidence="10" type="ORF">THRCLA_20052</name>
</gene>